<keyword evidence="7 10" id="KW-0975">Bacterial flagellum</keyword>
<dbReference type="Proteomes" id="UP000557842">
    <property type="component" value="Unassembled WGS sequence"/>
</dbReference>
<gene>
    <name evidence="10 14" type="primary">flgH</name>
    <name evidence="13" type="ORF">AAH17_00245</name>
    <name evidence="14" type="ORF">AAH24_02305</name>
    <name evidence="12" type="ORF">BVH53_04545</name>
</gene>
<keyword evidence="10" id="KW-0449">Lipoprotein</keyword>
<dbReference type="EMBL" id="AABQDW010000006">
    <property type="protein sequence ID" value="EAI5407965.1"/>
    <property type="molecule type" value="Genomic_DNA"/>
</dbReference>
<dbReference type="GO" id="GO:0009279">
    <property type="term" value="C:cell outer membrane"/>
    <property type="evidence" value="ECO:0007669"/>
    <property type="project" value="UniProtKB-SubCell"/>
</dbReference>
<accession>A0A5L4IWW2</accession>
<name>A0A5L4IWW2_CAMFE</name>
<evidence type="ECO:0000313" key="14">
    <source>
        <dbReference type="EMBL" id="EAK0468204.1"/>
    </source>
</evidence>
<comment type="subcellular location">
    <subcellularLocation>
        <location evidence="10">Cell outer membrane</location>
        <topology evidence="10">Lipid-anchor</topology>
    </subcellularLocation>
    <subcellularLocation>
        <location evidence="10">Bacterial flagellum basal body</location>
    </subcellularLocation>
</comment>
<evidence type="ECO:0000256" key="2">
    <source>
        <dbReference type="ARBA" id="ARBA00006929"/>
    </source>
</evidence>
<keyword evidence="14" id="KW-0282">Flagellum</keyword>
<dbReference type="AlphaFoldDB" id="A0A5L4IWW2"/>
<evidence type="ECO:0000256" key="4">
    <source>
        <dbReference type="ARBA" id="ARBA00016940"/>
    </source>
</evidence>
<dbReference type="EMBL" id="AACCXM010000001">
    <property type="protein sequence ID" value="EAK0468204.1"/>
    <property type="molecule type" value="Genomic_DNA"/>
</dbReference>
<dbReference type="PROSITE" id="PS51257">
    <property type="entry name" value="PROKAR_LIPOPROTEIN"/>
    <property type="match status" value="1"/>
</dbReference>
<comment type="function">
    <text evidence="1 10">Assembles around the rod to form the L-ring and probably protects the motor/basal body from shearing forces during rotation.</text>
</comment>
<evidence type="ECO:0000313" key="13">
    <source>
        <dbReference type="EMBL" id="EAK0452093.1"/>
    </source>
</evidence>
<proteinExistence type="inferred from homology"/>
<keyword evidence="5 10" id="KW-0732">Signal</keyword>
<evidence type="ECO:0000256" key="10">
    <source>
        <dbReference type="HAMAP-Rule" id="MF_00415"/>
    </source>
</evidence>
<evidence type="ECO:0000313" key="12">
    <source>
        <dbReference type="EMBL" id="EAI5407965.1"/>
    </source>
</evidence>
<keyword evidence="14" id="KW-0966">Cell projection</keyword>
<dbReference type="Pfam" id="PF02107">
    <property type="entry name" value="FlgH"/>
    <property type="match status" value="1"/>
</dbReference>
<evidence type="ECO:0000256" key="3">
    <source>
        <dbReference type="ARBA" id="ARBA00011439"/>
    </source>
</evidence>
<evidence type="ECO:0000256" key="5">
    <source>
        <dbReference type="ARBA" id="ARBA00022729"/>
    </source>
</evidence>
<dbReference type="InterPro" id="IPR000527">
    <property type="entry name" value="Flag_Lring"/>
</dbReference>
<feature type="chain" id="PRO_5033491683" description="Flagellar L-ring protein" evidence="11">
    <location>
        <begin position="21"/>
        <end position="234"/>
    </location>
</feature>
<reference evidence="14 15" key="1">
    <citation type="submission" date="2018-05" db="EMBL/GenBank/DDBJ databases">
        <authorList>
            <consortium name="PulseNet: The National Subtyping Network for Foodborne Disease Surveillance"/>
            <person name="Tarr C.L."/>
            <person name="Trees E."/>
            <person name="Katz L.S."/>
            <person name="Carleton-Romer H.A."/>
            <person name="Stroika S."/>
            <person name="Kucerova Z."/>
            <person name="Roache K.F."/>
            <person name="Sabol A.L."/>
            <person name="Besser J."/>
            <person name="Gerner-Smidt P."/>
        </authorList>
    </citation>
    <scope>NUCLEOTIDE SEQUENCE</scope>
    <source>
        <strain evidence="13">2014D-0197</strain>
        <strain evidence="12 15">2016D-0221</strain>
        <strain evidence="14">D4313</strain>
    </source>
</reference>
<evidence type="ECO:0000256" key="6">
    <source>
        <dbReference type="ARBA" id="ARBA00023136"/>
    </source>
</evidence>
<sequence>MKKKYILVFILPFFAGCATGANPDISMEPPAYVEQLPSKENGIGVSSPGSLFGRGDNPLFSDRKAMNVNDIVTVVIQETANQTSKADKTTKKDSTTSLSGGTFTTPANSALSGIANDINKISGIGFSAGGANNYSGSGTSTRNETFNTTVSARIIKILNNGNYFIEGSKEILINNEKQIMQISGVIRPYDISQNNQIESRYISDAKILYKTEGDLQRATSKPWGTKVLETIWPF</sequence>
<evidence type="ECO:0000313" key="15">
    <source>
        <dbReference type="Proteomes" id="UP000557842"/>
    </source>
</evidence>
<comment type="similarity">
    <text evidence="2 10">Belongs to the FlgH family.</text>
</comment>
<evidence type="ECO:0000256" key="7">
    <source>
        <dbReference type="ARBA" id="ARBA00023143"/>
    </source>
</evidence>
<comment type="subunit">
    <text evidence="3 10">The basal body constitutes a major portion of the flagellar organelle and consists of four rings (L,P,S, and M) mounted on a central rod.</text>
</comment>
<dbReference type="EMBL" id="AACCXK010000001">
    <property type="protein sequence ID" value="EAK0452093.1"/>
    <property type="molecule type" value="Genomic_DNA"/>
</dbReference>
<dbReference type="PRINTS" id="PR01008">
    <property type="entry name" value="FLGLRINGFLGH"/>
</dbReference>
<organism evidence="14">
    <name type="scientific">Campylobacter fetus</name>
    <dbReference type="NCBI Taxonomy" id="196"/>
    <lineage>
        <taxon>Bacteria</taxon>
        <taxon>Pseudomonadati</taxon>
        <taxon>Campylobacterota</taxon>
        <taxon>Epsilonproteobacteria</taxon>
        <taxon>Campylobacterales</taxon>
        <taxon>Campylobacteraceae</taxon>
        <taxon>Campylobacter</taxon>
    </lineage>
</organism>
<evidence type="ECO:0000256" key="1">
    <source>
        <dbReference type="ARBA" id="ARBA00002591"/>
    </source>
</evidence>
<dbReference type="GO" id="GO:0003774">
    <property type="term" value="F:cytoskeletal motor activity"/>
    <property type="evidence" value="ECO:0007669"/>
    <property type="project" value="InterPro"/>
</dbReference>
<dbReference type="GO" id="GO:0009427">
    <property type="term" value="C:bacterial-type flagellum basal body, distal rod, L ring"/>
    <property type="evidence" value="ECO:0007669"/>
    <property type="project" value="InterPro"/>
</dbReference>
<dbReference type="PANTHER" id="PTHR34933:SF1">
    <property type="entry name" value="FLAGELLAR L-RING PROTEIN"/>
    <property type="match status" value="1"/>
</dbReference>
<protein>
    <recommendedName>
        <fullName evidence="4 10">Flagellar L-ring protein</fullName>
    </recommendedName>
    <alternativeName>
        <fullName evidence="9 10">Basal body L-ring protein</fullName>
    </alternativeName>
</protein>
<dbReference type="GO" id="GO:0071973">
    <property type="term" value="P:bacterial-type flagellum-dependent cell motility"/>
    <property type="evidence" value="ECO:0007669"/>
    <property type="project" value="InterPro"/>
</dbReference>
<dbReference type="PANTHER" id="PTHR34933">
    <property type="entry name" value="FLAGELLAR L-RING PROTEIN"/>
    <property type="match status" value="1"/>
</dbReference>
<keyword evidence="6 10" id="KW-0472">Membrane</keyword>
<evidence type="ECO:0000256" key="11">
    <source>
        <dbReference type="SAM" id="SignalP"/>
    </source>
</evidence>
<keyword evidence="14" id="KW-0969">Cilium</keyword>
<comment type="caution">
    <text evidence="14">The sequence shown here is derived from an EMBL/GenBank/DDBJ whole genome shotgun (WGS) entry which is preliminary data.</text>
</comment>
<evidence type="ECO:0000256" key="9">
    <source>
        <dbReference type="ARBA" id="ARBA00032876"/>
    </source>
</evidence>
<dbReference type="RefSeq" id="WP_002849268.1">
    <property type="nucleotide sequence ID" value="NZ_AABUZP020000005.1"/>
</dbReference>
<dbReference type="HAMAP" id="MF_00415">
    <property type="entry name" value="FlgH"/>
    <property type="match status" value="1"/>
</dbReference>
<keyword evidence="8 10" id="KW-0998">Cell outer membrane</keyword>
<dbReference type="NCBIfam" id="NF001303">
    <property type="entry name" value="PRK00249.1-3"/>
    <property type="match status" value="1"/>
</dbReference>
<feature type="signal peptide" evidence="11">
    <location>
        <begin position="1"/>
        <end position="20"/>
    </location>
</feature>
<evidence type="ECO:0000256" key="8">
    <source>
        <dbReference type="ARBA" id="ARBA00023237"/>
    </source>
</evidence>